<protein>
    <submittedName>
        <fullName evidence="2">Peptidase</fullName>
    </submittedName>
</protein>
<dbReference type="Gene3D" id="3.30.1380.10">
    <property type="match status" value="1"/>
</dbReference>
<accession>A0A976N293</accession>
<dbReference type="EMBL" id="OM869684">
    <property type="protein sequence ID" value="UPW41872.1"/>
    <property type="molecule type" value="Genomic_DNA"/>
</dbReference>
<organism evidence="2">
    <name type="scientific">Peromfec virus RodF5_5</name>
    <dbReference type="NCBI Taxonomy" id="2929341"/>
    <lineage>
        <taxon>Viruses</taxon>
        <taxon>Monodnaviria</taxon>
        <taxon>Sangervirae</taxon>
        <taxon>Phixviricota</taxon>
        <taxon>Malgrandaviricetes</taxon>
        <taxon>Petitvirales</taxon>
        <taxon>Microviridae</taxon>
    </lineage>
</organism>
<sequence length="139" mass="15529">MSLSDNFTLHELVNTSVPDGIVDNLRSITTEQLSNLLSLCTFLQYLRSAFQVPIKINSAFRSPHVNSSVGGVPTSNHLKGLAADLAFTWSDSKQSDILNFLFKCKSTGLLTEVIKYTSFVHIAIHPEHVEDKKYYPLPF</sequence>
<evidence type="ECO:0000259" key="1">
    <source>
        <dbReference type="Pfam" id="PF08291"/>
    </source>
</evidence>
<name>A0A976N293_9VIRU</name>
<evidence type="ECO:0000313" key="2">
    <source>
        <dbReference type="EMBL" id="UPW41872.1"/>
    </source>
</evidence>
<feature type="domain" description="Peptidase M15A C-terminal" evidence="1">
    <location>
        <begin position="18"/>
        <end position="123"/>
    </location>
</feature>
<proteinExistence type="predicted"/>
<dbReference type="InterPro" id="IPR013230">
    <property type="entry name" value="Peptidase_M15A_C"/>
</dbReference>
<dbReference type="InterPro" id="IPR009045">
    <property type="entry name" value="Zn_M74/Hedgehog-like"/>
</dbReference>
<dbReference type="SUPFAM" id="SSF55166">
    <property type="entry name" value="Hedgehog/DD-peptidase"/>
    <property type="match status" value="1"/>
</dbReference>
<dbReference type="Pfam" id="PF08291">
    <property type="entry name" value="Peptidase_M15_3"/>
    <property type="match status" value="1"/>
</dbReference>
<reference evidence="2" key="1">
    <citation type="submission" date="2022-02" db="EMBL/GenBank/DDBJ databases">
        <title>Towards deciphering the DNA virus diversity associated with rodent species in the families Cricetidae and Heteromyidae.</title>
        <authorList>
            <person name="Lund M."/>
            <person name="Larsen B.B."/>
            <person name="Gryseels S."/>
            <person name="Kraberger S."/>
            <person name="Rowsey D.M."/>
            <person name="Steger L."/>
            <person name="Yule K.M."/>
            <person name="Upham N.S."/>
            <person name="Worobey M."/>
            <person name="Van Doorslaer K."/>
            <person name="Varsani A."/>
        </authorList>
    </citation>
    <scope>NUCLEOTIDE SEQUENCE</scope>
    <source>
        <strain evidence="2">NeonRodF5_5</strain>
    </source>
</reference>